<dbReference type="EMBL" id="CP108482">
    <property type="protein sequence ID" value="WUS60338.1"/>
    <property type="molecule type" value="Genomic_DNA"/>
</dbReference>
<proteinExistence type="predicted"/>
<keyword evidence="2" id="KW-1185">Reference proteome</keyword>
<dbReference type="RefSeq" id="WP_329493569.1">
    <property type="nucleotide sequence ID" value="NZ_CP108460.1"/>
</dbReference>
<protein>
    <submittedName>
        <fullName evidence="1">Uncharacterized protein</fullName>
    </submittedName>
</protein>
<name>A0ABZ1WHI5_9ACTN</name>
<gene>
    <name evidence="1" type="ORF">OG469_35535</name>
</gene>
<accession>A0ABZ1WHI5</accession>
<evidence type="ECO:0000313" key="2">
    <source>
        <dbReference type="Proteomes" id="UP001432014"/>
    </source>
</evidence>
<organism evidence="1 2">
    <name type="scientific">Kitasatospora herbaricolor</name>
    <dbReference type="NCBI Taxonomy" id="68217"/>
    <lineage>
        <taxon>Bacteria</taxon>
        <taxon>Bacillati</taxon>
        <taxon>Actinomycetota</taxon>
        <taxon>Actinomycetes</taxon>
        <taxon>Kitasatosporales</taxon>
        <taxon>Streptomycetaceae</taxon>
        <taxon>Kitasatospora</taxon>
    </lineage>
</organism>
<sequence>MLVLATACGCASLSDREDAAAAGALRFEGALAGQDNAALCKDLAPGPRQELEDTAKSD</sequence>
<evidence type="ECO:0000313" key="1">
    <source>
        <dbReference type="EMBL" id="WUS60338.1"/>
    </source>
</evidence>
<dbReference type="Proteomes" id="UP001432014">
    <property type="component" value="Chromosome"/>
</dbReference>
<reference evidence="1 2" key="1">
    <citation type="submission" date="2022-10" db="EMBL/GenBank/DDBJ databases">
        <title>The complete genomes of actinobacterial strains from the NBC collection.</title>
        <authorList>
            <person name="Joergensen T.S."/>
            <person name="Alvarez Arevalo M."/>
            <person name="Sterndorff E.B."/>
            <person name="Faurdal D."/>
            <person name="Vuksanovic O."/>
            <person name="Mourched A.-S."/>
            <person name="Charusanti P."/>
            <person name="Shaw S."/>
            <person name="Blin K."/>
            <person name="Weber T."/>
        </authorList>
    </citation>
    <scope>NUCLEOTIDE SEQUENCE [LARGE SCALE GENOMIC DNA]</scope>
    <source>
        <strain evidence="1 2">NBC_01247</strain>
    </source>
</reference>